<dbReference type="EMBL" id="JAPHNI010000237">
    <property type="protein sequence ID" value="KAJ8113690.1"/>
    <property type="molecule type" value="Genomic_DNA"/>
</dbReference>
<evidence type="ECO:0000313" key="2">
    <source>
        <dbReference type="Proteomes" id="UP001153331"/>
    </source>
</evidence>
<proteinExistence type="predicted"/>
<accession>A0ACC2IEV3</accession>
<sequence length="672" mass="76430">MEPTPVSSKENSQGSATSGSILGNSKRWLPCFFHHRITRDRLFVDTVQTQNRDLLTAFLQDNDYSGPSWQVEQAQRFCTESPEVPDAKIRTDNRISSLHSDPTESRWMTSVEYCQTLPVKNLVALSSDCDIHRRLTFVPNLTSNIIKALMETSTWFESQTLRSAICQYIVREPSIRVHIPMSGFPIFRLSMHLPYLILTPSLDKETTDGQGTKLWDDISFLPLTIDSGSHTTKYSVYESMTSIVISGAHNYNWYGYAFGTPGAEGVRTQEEDDDSDASDNDDEGSEPEFLEEEEEDFAMGRPNPETHPNSVIMDPRVYFLCAFQVRMDVVSLASEYCVRHLELGFKLRRIREKKKKKADSVTTSAEDMELRQSLEEITNIKELFQLLREFFSKINMVWECFRGKGGDIGYFQDLDDMNAKSALHKIEECFEKMKNLELTLERLQHTCDQHAENLALRLSHQMIRKMAISHEHNLEISESATESANKSQRAAEDTGRATRVNVQLLMVTTAVVIALQYFCAERDLFAFERSAQAFWISICVLVPALLLLTFALHALDEFKEVLTKRLYRNLTVAAAPMVQRVASISSGDKTTQVRHRNYGCLRLRNRTIGVLGTKNMIEAYSRIKSAEVKGKPVSKLSVNFADTVYRRAAVYRWALAVKAKLDSHPSQSIRGA</sequence>
<protein>
    <submittedName>
        <fullName evidence="1">Uncharacterized protein</fullName>
    </submittedName>
</protein>
<name>A0ACC2IEV3_9PLEO</name>
<organism evidence="1 2">
    <name type="scientific">Boeremia exigua</name>
    <dbReference type="NCBI Taxonomy" id="749465"/>
    <lineage>
        <taxon>Eukaryota</taxon>
        <taxon>Fungi</taxon>
        <taxon>Dikarya</taxon>
        <taxon>Ascomycota</taxon>
        <taxon>Pezizomycotina</taxon>
        <taxon>Dothideomycetes</taxon>
        <taxon>Pleosporomycetidae</taxon>
        <taxon>Pleosporales</taxon>
        <taxon>Pleosporineae</taxon>
        <taxon>Didymellaceae</taxon>
        <taxon>Boeremia</taxon>
    </lineage>
</organism>
<comment type="caution">
    <text evidence="1">The sequence shown here is derived from an EMBL/GenBank/DDBJ whole genome shotgun (WGS) entry which is preliminary data.</text>
</comment>
<reference evidence="1" key="1">
    <citation type="submission" date="2022-11" db="EMBL/GenBank/DDBJ databases">
        <title>Genome Sequence of Boeremia exigua.</title>
        <authorList>
            <person name="Buettner E."/>
        </authorList>
    </citation>
    <scope>NUCLEOTIDE SEQUENCE</scope>
    <source>
        <strain evidence="1">CU02</strain>
    </source>
</reference>
<evidence type="ECO:0000313" key="1">
    <source>
        <dbReference type="EMBL" id="KAJ8113690.1"/>
    </source>
</evidence>
<gene>
    <name evidence="1" type="ORF">OPT61_g4232</name>
</gene>
<dbReference type="Proteomes" id="UP001153331">
    <property type="component" value="Unassembled WGS sequence"/>
</dbReference>
<keyword evidence="2" id="KW-1185">Reference proteome</keyword>